<dbReference type="EMBL" id="JBJDPD010000016">
    <property type="protein sequence ID" value="MFK4001488.1"/>
    <property type="molecule type" value="Genomic_DNA"/>
</dbReference>
<evidence type="ECO:0000313" key="1">
    <source>
        <dbReference type="EMBL" id="MFK4001488.1"/>
    </source>
</evidence>
<accession>A0ABW8LC01</accession>
<proteinExistence type="predicted"/>
<gene>
    <name evidence="1" type="ORF">ACI2I3_09095</name>
</gene>
<reference evidence="1 2" key="1">
    <citation type="submission" date="2024-11" db="EMBL/GenBank/DDBJ databases">
        <title>The Natural Products Discovery Center: Release of the First 8490 Sequenced Strains for Exploring Actinobacteria Biosynthetic Diversity.</title>
        <authorList>
            <person name="Kalkreuter E."/>
            <person name="Kautsar S.A."/>
            <person name="Yang D."/>
            <person name="Bader C.D."/>
            <person name="Teijaro C.N."/>
            <person name="Fluegel L."/>
            <person name="Davis C.M."/>
            <person name="Simpson J.R."/>
            <person name="Lauterbach L."/>
            <person name="Steele A.D."/>
            <person name="Gui C."/>
            <person name="Meng S."/>
            <person name="Li G."/>
            <person name="Viehrig K."/>
            <person name="Ye F."/>
            <person name="Su P."/>
            <person name="Kiefer A.F."/>
            <person name="Nichols A."/>
            <person name="Cepeda A.J."/>
            <person name="Yan W."/>
            <person name="Fan B."/>
            <person name="Jiang Y."/>
            <person name="Adhikari A."/>
            <person name="Zheng C.-J."/>
            <person name="Schuster L."/>
            <person name="Cowan T.M."/>
            <person name="Smanski M.J."/>
            <person name="Chevrette M.G."/>
            <person name="De Carvalho L.P.S."/>
            <person name="Shen B."/>
        </authorList>
    </citation>
    <scope>NUCLEOTIDE SEQUENCE [LARGE SCALE GENOMIC DNA]</scope>
    <source>
        <strain evidence="1 2">NPDC077433</strain>
    </source>
</reference>
<name>A0ABW8LC01_9GAMM</name>
<dbReference type="RefSeq" id="WP_404672216.1">
    <property type="nucleotide sequence ID" value="NZ_JBJDPD010000016.1"/>
</dbReference>
<protein>
    <submittedName>
        <fullName evidence="1">Uncharacterized protein</fullName>
    </submittedName>
</protein>
<dbReference type="Proteomes" id="UP001620234">
    <property type="component" value="Unassembled WGS sequence"/>
</dbReference>
<comment type="caution">
    <text evidence="1">The sequence shown here is derived from an EMBL/GenBank/DDBJ whole genome shotgun (WGS) entry which is preliminary data.</text>
</comment>
<organism evidence="1 2">
    <name type="scientific">Psychrobacter namhaensis</name>
    <dbReference type="NCBI Taxonomy" id="292734"/>
    <lineage>
        <taxon>Bacteria</taxon>
        <taxon>Pseudomonadati</taxon>
        <taxon>Pseudomonadota</taxon>
        <taxon>Gammaproteobacteria</taxon>
        <taxon>Moraxellales</taxon>
        <taxon>Moraxellaceae</taxon>
        <taxon>Psychrobacter</taxon>
    </lineage>
</organism>
<sequence length="72" mass="7960">MDALGLPAVSKTRNTLKTKETSQGYPNEVEGEIYYFNGSSYCFIDCSLHQLTDFVSQLTDIDGLTGVIRPLP</sequence>
<evidence type="ECO:0000313" key="2">
    <source>
        <dbReference type="Proteomes" id="UP001620234"/>
    </source>
</evidence>
<keyword evidence="2" id="KW-1185">Reference proteome</keyword>